<evidence type="ECO:0000256" key="7">
    <source>
        <dbReference type="PROSITE-ProRule" id="PRU00740"/>
    </source>
</evidence>
<keyword evidence="2 7" id="KW-0812">Transmembrane</keyword>
<name>A0ABD2HP95_HETSC</name>
<evidence type="ECO:0000256" key="1">
    <source>
        <dbReference type="ARBA" id="ARBA00004251"/>
    </source>
</evidence>
<dbReference type="GO" id="GO:0005764">
    <property type="term" value="C:lysosome"/>
    <property type="evidence" value="ECO:0007669"/>
    <property type="project" value="UniProtKB-ARBA"/>
</dbReference>
<evidence type="ECO:0000313" key="11">
    <source>
        <dbReference type="Proteomes" id="UP001620645"/>
    </source>
</evidence>
<comment type="similarity">
    <text evidence="7">Belongs to the LAMP family.</text>
</comment>
<dbReference type="InterPro" id="IPR002000">
    <property type="entry name" value="Lysosome-assoc_membr_glycop"/>
</dbReference>
<keyword evidence="11" id="KW-1185">Reference proteome</keyword>
<evidence type="ECO:0000256" key="5">
    <source>
        <dbReference type="ARBA" id="ARBA00023136"/>
    </source>
</evidence>
<accession>A0ABD2HP95</accession>
<evidence type="ECO:0000256" key="6">
    <source>
        <dbReference type="ARBA" id="ARBA00023180"/>
    </source>
</evidence>
<sequence length="270" mass="29751">MASPSQGRGVSTIFYSLAVCYFGLLFLGTGHALMLGVKDHRMYCVLLQANITGIVQYTDEKNVSRSSNFTVPNGESTKIAYPGSAKMPSHCGQHQQQMTIEFVPDGFNHTELEADNTWYLTLQFNRTGTKEQGTFLLANYTLDVRFFNVQNASSHYNGTYLYAKAPSFKPEWSATVQNGQPNIFTCSKNGLHLGEKSSLNFDNLKVVAFANETKLAFNNETATEPCLMDVRTSDLIPIIVGACLAGLVVIVLVAYLIGRARAKRQGYTSV</sequence>
<feature type="domain" description="Lysosome-associated membrane glycoprotein 2-like transmembrane" evidence="9">
    <location>
        <begin position="236"/>
        <end position="267"/>
    </location>
</feature>
<dbReference type="Proteomes" id="UP001620645">
    <property type="component" value="Unassembled WGS sequence"/>
</dbReference>
<keyword evidence="3" id="KW-0732">Signal</keyword>
<keyword evidence="4 8" id="KW-1133">Transmembrane helix</keyword>
<feature type="transmembrane region" description="Helical" evidence="8">
    <location>
        <begin position="12"/>
        <end position="34"/>
    </location>
</feature>
<comment type="caution">
    <text evidence="7">Lacks conserved residue(s) required for the propagation of feature annotation.</text>
</comment>
<gene>
    <name evidence="10" type="ORF">niasHS_017363</name>
</gene>
<protein>
    <recommendedName>
        <fullName evidence="9">Lysosome-associated membrane glycoprotein 2-like transmembrane domain-containing protein</fullName>
    </recommendedName>
</protein>
<dbReference type="EMBL" id="JBICCN010000440">
    <property type="protein sequence ID" value="KAL3068797.1"/>
    <property type="molecule type" value="Genomic_DNA"/>
</dbReference>
<feature type="transmembrane region" description="Helical" evidence="8">
    <location>
        <begin position="235"/>
        <end position="257"/>
    </location>
</feature>
<comment type="subcellular location">
    <subcellularLocation>
        <location evidence="1">Cell membrane</location>
        <topology evidence="1">Single-pass type I membrane protein</topology>
    </subcellularLocation>
    <subcellularLocation>
        <location evidence="7">Membrane</location>
        <topology evidence="7">Single-pass type I membrane protein</topology>
    </subcellularLocation>
</comment>
<reference evidence="10 11" key="1">
    <citation type="submission" date="2024-10" db="EMBL/GenBank/DDBJ databases">
        <authorList>
            <person name="Kim D."/>
        </authorList>
    </citation>
    <scope>NUCLEOTIDE SEQUENCE [LARGE SCALE GENOMIC DNA]</scope>
    <source>
        <strain evidence="10">Taebaek</strain>
    </source>
</reference>
<organism evidence="10 11">
    <name type="scientific">Heterodera schachtii</name>
    <name type="common">Sugarbeet cyst nematode worm</name>
    <name type="synonym">Tylenchus schachtii</name>
    <dbReference type="NCBI Taxonomy" id="97005"/>
    <lineage>
        <taxon>Eukaryota</taxon>
        <taxon>Metazoa</taxon>
        <taxon>Ecdysozoa</taxon>
        <taxon>Nematoda</taxon>
        <taxon>Chromadorea</taxon>
        <taxon>Rhabditida</taxon>
        <taxon>Tylenchina</taxon>
        <taxon>Tylenchomorpha</taxon>
        <taxon>Tylenchoidea</taxon>
        <taxon>Heteroderidae</taxon>
        <taxon>Heteroderinae</taxon>
        <taxon>Heterodera</taxon>
    </lineage>
</organism>
<evidence type="ECO:0000256" key="8">
    <source>
        <dbReference type="SAM" id="Phobius"/>
    </source>
</evidence>
<comment type="caution">
    <text evidence="10">The sequence shown here is derived from an EMBL/GenBank/DDBJ whole genome shotgun (WGS) entry which is preliminary data.</text>
</comment>
<keyword evidence="5 7" id="KW-0472">Membrane</keyword>
<proteinExistence type="inferred from homology"/>
<dbReference type="AlphaFoldDB" id="A0ABD2HP95"/>
<dbReference type="InterPro" id="IPR048524">
    <property type="entry name" value="Lamp2-like_TM"/>
</dbReference>
<dbReference type="PANTHER" id="PTHR11506">
    <property type="entry name" value="LYSOSOME-ASSOCIATED MEMBRANE GLYCOPROTEIN"/>
    <property type="match status" value="1"/>
</dbReference>
<evidence type="ECO:0000259" key="9">
    <source>
        <dbReference type="Pfam" id="PF21222"/>
    </source>
</evidence>
<dbReference type="PROSITE" id="PS51407">
    <property type="entry name" value="LAMP_3"/>
    <property type="match status" value="1"/>
</dbReference>
<dbReference type="GO" id="GO:0016020">
    <property type="term" value="C:membrane"/>
    <property type="evidence" value="ECO:0007669"/>
    <property type="project" value="UniProtKB-SubCell"/>
</dbReference>
<dbReference type="Pfam" id="PF21222">
    <property type="entry name" value="Lamp2_2nd"/>
    <property type="match status" value="1"/>
</dbReference>
<keyword evidence="6" id="KW-0325">Glycoprotein</keyword>
<evidence type="ECO:0000256" key="4">
    <source>
        <dbReference type="ARBA" id="ARBA00022989"/>
    </source>
</evidence>
<evidence type="ECO:0000313" key="10">
    <source>
        <dbReference type="EMBL" id="KAL3068797.1"/>
    </source>
</evidence>
<evidence type="ECO:0000256" key="2">
    <source>
        <dbReference type="ARBA" id="ARBA00022692"/>
    </source>
</evidence>
<dbReference type="Gene3D" id="2.40.160.110">
    <property type="match status" value="1"/>
</dbReference>
<evidence type="ECO:0000256" key="3">
    <source>
        <dbReference type="ARBA" id="ARBA00022729"/>
    </source>
</evidence>
<dbReference type="PANTHER" id="PTHR11506:SF35">
    <property type="entry name" value="LYSOSOME-ASSOCIATED MEMBRANE GLYCOPROTEIN 5"/>
    <property type="match status" value="1"/>
</dbReference>